<evidence type="ECO:0000259" key="1">
    <source>
        <dbReference type="Pfam" id="PF02538"/>
    </source>
</evidence>
<dbReference type="InterPro" id="IPR003692">
    <property type="entry name" value="Hydantoinase_B"/>
</dbReference>
<keyword evidence="3" id="KW-1185">Reference proteome</keyword>
<organism evidence="2 3">
    <name type="scientific">Rhodococcus pseudokoreensis</name>
    <dbReference type="NCBI Taxonomy" id="2811421"/>
    <lineage>
        <taxon>Bacteria</taxon>
        <taxon>Bacillati</taxon>
        <taxon>Actinomycetota</taxon>
        <taxon>Actinomycetes</taxon>
        <taxon>Mycobacteriales</taxon>
        <taxon>Nocardiaceae</taxon>
        <taxon>Rhodococcus</taxon>
    </lineage>
</organism>
<dbReference type="PANTHER" id="PTHR11365">
    <property type="entry name" value="5-OXOPROLINASE RELATED"/>
    <property type="match status" value="1"/>
</dbReference>
<dbReference type="Proteomes" id="UP000662986">
    <property type="component" value="Plasmid unnamed5"/>
</dbReference>
<evidence type="ECO:0000313" key="3">
    <source>
        <dbReference type="Proteomes" id="UP000662986"/>
    </source>
</evidence>
<reference evidence="2 3" key="2">
    <citation type="journal article" date="2022" name="Arch. Microbiol.">
        <title>Rhodococcus pseudokoreensis sp. nov. isolated from the rhizosphere of young M26 apple rootstocks.</title>
        <authorList>
            <person name="Kampfer P."/>
            <person name="Glaeser S.P."/>
            <person name="Blom J."/>
            <person name="Wolf J."/>
            <person name="Benning S."/>
            <person name="Schloter M."/>
            <person name="Neumann-Schaal M."/>
        </authorList>
    </citation>
    <scope>NUCLEOTIDE SEQUENCE [LARGE SCALE GENOMIC DNA]</scope>
    <source>
        <strain evidence="2 3">R79</strain>
    </source>
</reference>
<dbReference type="EMBL" id="CP070614">
    <property type="protein sequence ID" value="QSE87318.1"/>
    <property type="molecule type" value="Genomic_DNA"/>
</dbReference>
<dbReference type="InterPro" id="IPR045079">
    <property type="entry name" value="Oxoprolinase-like"/>
</dbReference>
<reference evidence="2 3" key="1">
    <citation type="journal article" date="2021" name="Microbiol. Resour. Announc.">
        <title>Complete Genome Sequences of Two Rhodococcus sp. Strains with Large and Linear Chromosomes, Isolated from Apple Rhizosphere.</title>
        <authorList>
            <person name="Benning S."/>
            <person name="Brugnone N."/>
            <person name="Siani R."/>
            <person name="Kublik S."/>
            <person name="Schloter M."/>
            <person name="Rad V."/>
        </authorList>
    </citation>
    <scope>NUCLEOTIDE SEQUENCE [LARGE SCALE GENOMIC DNA]</scope>
    <source>
        <strain evidence="2 3">R79</strain>
    </source>
</reference>
<feature type="domain" description="Hydantoinase B/oxoprolinase" evidence="1">
    <location>
        <begin position="15"/>
        <end position="569"/>
    </location>
</feature>
<proteinExistence type="predicted"/>
<evidence type="ECO:0000313" key="2">
    <source>
        <dbReference type="EMBL" id="QSE87318.1"/>
    </source>
</evidence>
<dbReference type="Pfam" id="PF02538">
    <property type="entry name" value="Hydantoinase_B"/>
    <property type="match status" value="1"/>
</dbReference>
<accession>A0A974VYZ3</accession>
<name>A0A974VYZ3_9NOCA</name>
<dbReference type="PANTHER" id="PTHR11365:SF23">
    <property type="entry name" value="HYPOTHETICAL 5-OXOPROLINASE (EUROFUNG)-RELATED"/>
    <property type="match status" value="1"/>
</dbReference>
<gene>
    <name evidence="2" type="ORF">JWS13_01205</name>
</gene>
<sequence>MTTTLGANTSLPTYDPVTLEVIRMRLDSIVEEMGIAMIRSSGSPVITEAGDFNTALFTPDGRIYSYSDYVQFHIGSGGVAVRNLVATIGDEQPQPGDAFICNDPHTSGSSHPPDTTVISPVFYKGELIAWAQSQAHLVDVGGMTPGGFAPAALDCYSEAVRIPPGVKVFEAGVPVESTKRLLLNNVRVPVLYWNDVRSLVASNNTGIQRMLEAIDEFGLDTFREYSELSFQLAEQVMRERIAKLPDGRWEAEEWTEHNGHDNDLYRVHCVMTKSDDQITFDFSDSSDQTGGFVNCSYGALLGSLASAIVPILAWNVPFNEGVVAAFDVKTRRGSIVDPVPPAPISNGHLTTGARVSRVVTKLLNESCRLSEDEIIRNRTQGVWADSWTGGISAGNTDDGHYTVLFNMDGGAVGAGAQPESDGLDCAGMMTQVNNMLPDVEMNEMLYPVHYLWKRLSLSSGGHGRTRGGLGAEFAWTLRGANEVVQTVFSPTAQVPADGFGGGLPGGGSGHEIWRSTNANSLIDEGMVPTDANLVAGEQQLLDINHTGLTVHQGDVFVQWCAGGGGYGDPLLRSAATVAQDVRDRYITAAAAQDVYGVSLDTDGNVDETATSTRRAQMRAARIGATPSRSVSDDLVSGPVSPARNGSFWECPSCNGNLGSEESWRDECHARTSIAAESMEALGVRIRHRKNEIGTVHLEELYCPHCGTQLDARIKVEGVTQPKNGD</sequence>
<geneLocation type="plasmid" evidence="2 3">
    <name>unnamed5</name>
</geneLocation>
<keyword evidence="2" id="KW-0614">Plasmid</keyword>
<protein>
    <submittedName>
        <fullName evidence="2">Hydantoinase B/oxoprolinase family protein</fullName>
    </submittedName>
</protein>
<dbReference type="RefSeq" id="WP_206004000.1">
    <property type="nucleotide sequence ID" value="NZ_CP070614.1"/>
</dbReference>